<dbReference type="InterPro" id="IPR030395">
    <property type="entry name" value="GP_PDE_dom"/>
</dbReference>
<reference evidence="2 3" key="1">
    <citation type="submission" date="2019-10" db="EMBL/GenBank/DDBJ databases">
        <title>The Genome Sequence of Clostridium tarantellae Isolated from Fish Brain.</title>
        <authorList>
            <person name="Bano L."/>
            <person name="Kiel M."/>
            <person name="Sales G."/>
            <person name="Doxey A.C."/>
            <person name="Mansfield M.J."/>
            <person name="Schiavone M."/>
            <person name="Rossetto O."/>
            <person name="Pirazzini M."/>
            <person name="Dobrindt U."/>
            <person name="Montecucco C."/>
        </authorList>
    </citation>
    <scope>NUCLEOTIDE SEQUENCE [LARGE SCALE GENOMIC DNA]</scope>
    <source>
        <strain evidence="2 3">DSM 3997</strain>
    </source>
</reference>
<dbReference type="Pfam" id="PF03009">
    <property type="entry name" value="GDPD"/>
    <property type="match status" value="1"/>
</dbReference>
<keyword evidence="3" id="KW-1185">Reference proteome</keyword>
<dbReference type="GO" id="GO:0008081">
    <property type="term" value="F:phosphoric diester hydrolase activity"/>
    <property type="evidence" value="ECO:0007669"/>
    <property type="project" value="InterPro"/>
</dbReference>
<dbReference type="InterPro" id="IPR017946">
    <property type="entry name" value="PLC-like_Pdiesterase_TIM-brl"/>
</dbReference>
<dbReference type="AlphaFoldDB" id="A0A6I1MKG7"/>
<dbReference type="Proteomes" id="UP000430345">
    <property type="component" value="Unassembled WGS sequence"/>
</dbReference>
<proteinExistence type="predicted"/>
<organism evidence="2 3">
    <name type="scientific">Clostridium tarantellae</name>
    <dbReference type="NCBI Taxonomy" id="39493"/>
    <lineage>
        <taxon>Bacteria</taxon>
        <taxon>Bacillati</taxon>
        <taxon>Bacillota</taxon>
        <taxon>Clostridia</taxon>
        <taxon>Eubacteriales</taxon>
        <taxon>Clostridiaceae</taxon>
        <taxon>Clostridium</taxon>
    </lineage>
</organism>
<comment type="caution">
    <text evidence="2">The sequence shown here is derived from an EMBL/GenBank/DDBJ whole genome shotgun (WGS) entry which is preliminary data.</text>
</comment>
<evidence type="ECO:0000313" key="2">
    <source>
        <dbReference type="EMBL" id="MPQ43885.1"/>
    </source>
</evidence>
<dbReference type="EMBL" id="WHJC01000120">
    <property type="protein sequence ID" value="MPQ43885.1"/>
    <property type="molecule type" value="Genomic_DNA"/>
</dbReference>
<name>A0A6I1MKG7_9CLOT</name>
<feature type="domain" description="GP-PDE" evidence="1">
    <location>
        <begin position="1"/>
        <end position="237"/>
    </location>
</feature>
<gene>
    <name evidence="2" type="ORF">GBZ86_08950</name>
</gene>
<dbReference type="PROSITE" id="PS51704">
    <property type="entry name" value="GP_PDE"/>
    <property type="match status" value="1"/>
</dbReference>
<dbReference type="SUPFAM" id="SSF51695">
    <property type="entry name" value="PLC-like phosphodiesterases"/>
    <property type="match status" value="1"/>
</dbReference>
<evidence type="ECO:0000313" key="3">
    <source>
        <dbReference type="Proteomes" id="UP000430345"/>
    </source>
</evidence>
<dbReference type="GO" id="GO:0006629">
    <property type="term" value="P:lipid metabolic process"/>
    <property type="evidence" value="ECO:0007669"/>
    <property type="project" value="InterPro"/>
</dbReference>
<dbReference type="OrthoDB" id="384721at2"/>
<sequence>MINFAHRGACGDFPENTMLAFKAAIRLGATGIELDVQKTKDDKLVVIHDEDIERTFKGKGLVKDYTLEELKKFKCRKVLFENNEECVIPTLEEVLKLIKETEIYLNVELKTDEIQYINIEEDVIYLLNKYNLKNRTIISSFNHTSLEKCKEIDNEISTALLYESAIHNIIDYAKNLKVDALHPALALVTEELIKKAHENNLKVNIYTVNNPKNMRALIKENADGIFTDYTGLLKDIIEENNDI</sequence>
<dbReference type="CDD" id="cd08563">
    <property type="entry name" value="GDPD_TtGDE_like"/>
    <property type="match status" value="1"/>
</dbReference>
<evidence type="ECO:0000259" key="1">
    <source>
        <dbReference type="PROSITE" id="PS51704"/>
    </source>
</evidence>
<dbReference type="PANTHER" id="PTHR46211:SF1">
    <property type="entry name" value="GLYCEROPHOSPHODIESTER PHOSPHODIESTERASE, CYTOPLASMIC"/>
    <property type="match status" value="1"/>
</dbReference>
<protein>
    <submittedName>
        <fullName evidence="2">Glycerophosphodiester phosphodiesterase</fullName>
    </submittedName>
</protein>
<dbReference type="RefSeq" id="WP_152889849.1">
    <property type="nucleotide sequence ID" value="NZ_WHJC01000120.1"/>
</dbReference>
<accession>A0A6I1MKG7</accession>
<dbReference type="Gene3D" id="3.20.20.190">
    <property type="entry name" value="Phosphatidylinositol (PI) phosphodiesterase"/>
    <property type="match status" value="1"/>
</dbReference>
<dbReference type="PANTHER" id="PTHR46211">
    <property type="entry name" value="GLYCEROPHOSPHORYL DIESTER PHOSPHODIESTERASE"/>
    <property type="match status" value="1"/>
</dbReference>